<gene>
    <name evidence="1" type="ORF">MJG53_013638</name>
</gene>
<name>A0ACB9UJ37_9CETA</name>
<dbReference type="Proteomes" id="UP001057279">
    <property type="component" value="Linkage Group LG16"/>
</dbReference>
<proteinExistence type="predicted"/>
<sequence length="923" mass="104620">MELDTSSIEKRFAFGFLQQLLRWMDISQEFIAHLASSASLRLLSVTESLSLAHLAPPGTDAPAVVNCLHILARSLDARTVMKSGPEIVKAGLRSFFESASEDIEKMVENLRLGKVSQARTQVKGVGQNLTYTTVALLPVLTTLFQHIAQHQFGDDVILDDVQVSCYRTLCSIYSLGTTRNPYVEKLRPALGECLARLAAAMPVAFLEPQLNEYNACSVYTTKSPRERAILGLPNSVEEMCPDIPVLERLMADIGGLAESGARYTEMPHVIEITLPMLCSYLPRWWERGPEAPPPALPAGAPPPCTAVTSDHLNSLLGNILRIIVNNLGIDEATWMKRLAVFAQPIVSRARPELLHSHFIPTIGRLRKRAGKVVAEEEQLRLEAKAEAEEGELLVRDEFSVLCRDLYALYPLLIRYVDNNRAHWLTEPNPSAEELFRMVGEIFIYWSKSHNFKREEQNFVVQNEINNMSFLTADNKSKMAKSGGSDQERTKKKRRGDRYSVQTSLIVATLKKMLPIGLNMCAPTDQELITLAKTRYALKDTDEEVREYLQNNLHLQGKVEGSPSLRWQMALYRGLPGREEDADDPEKIVRRVQEVSAVLYHLEQIEHPYKSKKAVWHKLLSKQRRRAVVACFRMTPLYNLPTKLDEDYLYIAYADIMAKSCHLEEGGENGEAVEEEVEVSFEKMLDYLKDKKEVGFFQSIQALMQTCSVLDLNAFERQNKAEGLGMVNEDGTGEKVMADDEFTQDLFRFLQLLCEGHNNDFQNYLRTQTGNTTTINIIICTVDYLLRLQESISDFYWYYSGKDVIEEQGKRNFSKAMSVAKQVFNSLTEYIQDSSQIELLKELLDLQKDMVVMLLSLLEGNVVNGMIARQMVDMLVESSSNVEMILKFFDMFLKLKDIVGSEAFQDYVTDPRGLISKKDFQKGL</sequence>
<accession>A0ACB9UJ37</accession>
<dbReference type="EMBL" id="CM043041">
    <property type="protein sequence ID" value="KAI4571532.1"/>
    <property type="molecule type" value="Genomic_DNA"/>
</dbReference>
<reference evidence="1" key="1">
    <citation type="submission" date="2022-03" db="EMBL/GenBank/DDBJ databases">
        <title>Genomic analyses of argali, domestic sheep and their hybrids provide insights into chromosomal evolution, heterosis and genetic basis of agronomic traits.</title>
        <authorList>
            <person name="Li M."/>
        </authorList>
    </citation>
    <scope>NUCLEOTIDE SEQUENCE</scope>
    <source>
        <strain evidence="1">F1 hybrid</strain>
    </source>
</reference>
<evidence type="ECO:0000313" key="2">
    <source>
        <dbReference type="Proteomes" id="UP001057279"/>
    </source>
</evidence>
<protein>
    <submittedName>
        <fullName evidence="1">Uncharacterized protein</fullName>
    </submittedName>
</protein>
<organism evidence="1 2">
    <name type="scientific">Ovis ammon polii x Ovis aries</name>
    <dbReference type="NCBI Taxonomy" id="2918886"/>
    <lineage>
        <taxon>Eukaryota</taxon>
        <taxon>Metazoa</taxon>
        <taxon>Chordata</taxon>
        <taxon>Craniata</taxon>
        <taxon>Vertebrata</taxon>
        <taxon>Euteleostomi</taxon>
        <taxon>Mammalia</taxon>
        <taxon>Eutheria</taxon>
        <taxon>Laurasiatheria</taxon>
        <taxon>Artiodactyla</taxon>
        <taxon>Ruminantia</taxon>
        <taxon>Pecora</taxon>
        <taxon>Bovidae</taxon>
        <taxon>Caprinae</taxon>
        <taxon>Ovis</taxon>
    </lineage>
</organism>
<keyword evidence="2" id="KW-1185">Reference proteome</keyword>
<comment type="caution">
    <text evidence="1">The sequence shown here is derived from an EMBL/GenBank/DDBJ whole genome shotgun (WGS) entry which is preliminary data.</text>
</comment>
<evidence type="ECO:0000313" key="1">
    <source>
        <dbReference type="EMBL" id="KAI4571532.1"/>
    </source>
</evidence>